<reference evidence="1 2" key="1">
    <citation type="submission" date="2018-06" db="EMBL/GenBank/DDBJ databases">
        <authorList>
            <consortium name="Pathogen Informatics"/>
            <person name="Doyle S."/>
        </authorList>
    </citation>
    <scope>NUCLEOTIDE SEQUENCE [LARGE SCALE GENOMIC DNA]</scope>
    <source>
        <strain evidence="1 2">NCTC13184</strain>
    </source>
</reference>
<accession>A0A378X1U3</accession>
<dbReference type="AlphaFoldDB" id="A0A378X1U3"/>
<evidence type="ECO:0000313" key="1">
    <source>
        <dbReference type="EMBL" id="SUA47418.1"/>
    </source>
</evidence>
<proteinExistence type="predicted"/>
<protein>
    <submittedName>
        <fullName evidence="1">Uncharacterized protein</fullName>
    </submittedName>
</protein>
<dbReference type="Proteomes" id="UP000255082">
    <property type="component" value="Unassembled WGS sequence"/>
</dbReference>
<gene>
    <name evidence="1" type="ORF">NCTC13184_05959</name>
</gene>
<organism evidence="1 2">
    <name type="scientific">Nocardia africana</name>
    <dbReference type="NCBI Taxonomy" id="134964"/>
    <lineage>
        <taxon>Bacteria</taxon>
        <taxon>Bacillati</taxon>
        <taxon>Actinomycetota</taxon>
        <taxon>Actinomycetes</taxon>
        <taxon>Mycobacteriales</taxon>
        <taxon>Nocardiaceae</taxon>
        <taxon>Nocardia</taxon>
    </lineage>
</organism>
<dbReference type="RefSeq" id="WP_218021952.1">
    <property type="nucleotide sequence ID" value="NZ_JAJFOE010000003.1"/>
</dbReference>
<evidence type="ECO:0000313" key="2">
    <source>
        <dbReference type="Proteomes" id="UP000255082"/>
    </source>
</evidence>
<name>A0A378X1U3_9NOCA</name>
<dbReference type="EMBL" id="UGRU01000001">
    <property type="protein sequence ID" value="SUA47418.1"/>
    <property type="molecule type" value="Genomic_DNA"/>
</dbReference>
<sequence>MSGFTRDTYHYGDKLVYEALHSKWDRYHSTHCQCGQDWITAHAEPAGFTVVRSGSGFTSLTGPGLTEGVDESTLTANALWEAVTGKPGTQDWYEQVRVVDRSPEAQATQKAASDAYYAKLRERSAAAKVAPATAKQIKYLEALAAKTDPERFDTEFAKAVKGTDINPRGEAETTGRAVRRLTRASARKLITALAGRA</sequence>